<keyword evidence="3" id="KW-1185">Reference proteome</keyword>
<feature type="region of interest" description="Disordered" evidence="1">
    <location>
        <begin position="1"/>
        <end position="70"/>
    </location>
</feature>
<gene>
    <name evidence="2" type="ORF">AALP_AAs50914U000100</name>
</gene>
<evidence type="ECO:0000313" key="3">
    <source>
        <dbReference type="Proteomes" id="UP000029120"/>
    </source>
</evidence>
<accession>A0A087FZA6</accession>
<name>A0A087FZA6_ARAAL</name>
<reference evidence="3" key="1">
    <citation type="journal article" date="2015" name="Nat. Plants">
        <title>Genome expansion of Arabis alpina linked with retrotransposition and reduced symmetric DNA methylation.</title>
        <authorList>
            <person name="Willing E.M."/>
            <person name="Rawat V."/>
            <person name="Mandakova T."/>
            <person name="Maumus F."/>
            <person name="James G.V."/>
            <person name="Nordstroem K.J."/>
            <person name="Becker C."/>
            <person name="Warthmann N."/>
            <person name="Chica C."/>
            <person name="Szarzynska B."/>
            <person name="Zytnicki M."/>
            <person name="Albani M.C."/>
            <person name="Kiefer C."/>
            <person name="Bergonzi S."/>
            <person name="Castaings L."/>
            <person name="Mateos J.L."/>
            <person name="Berns M.C."/>
            <person name="Bujdoso N."/>
            <person name="Piofczyk T."/>
            <person name="de Lorenzo L."/>
            <person name="Barrero-Sicilia C."/>
            <person name="Mateos I."/>
            <person name="Piednoel M."/>
            <person name="Hagmann J."/>
            <person name="Chen-Min-Tao R."/>
            <person name="Iglesias-Fernandez R."/>
            <person name="Schuster S.C."/>
            <person name="Alonso-Blanco C."/>
            <person name="Roudier F."/>
            <person name="Carbonero P."/>
            <person name="Paz-Ares J."/>
            <person name="Davis S.J."/>
            <person name="Pecinka A."/>
            <person name="Quesneville H."/>
            <person name="Colot V."/>
            <person name="Lysak M.A."/>
            <person name="Weigel D."/>
            <person name="Coupland G."/>
            <person name="Schneeberger K."/>
        </authorList>
    </citation>
    <scope>NUCLEOTIDE SEQUENCE [LARGE SCALE GENOMIC DNA]</scope>
    <source>
        <strain evidence="3">cv. Pajares</strain>
    </source>
</reference>
<proteinExistence type="predicted"/>
<dbReference type="Gramene" id="KFK22958">
    <property type="protein sequence ID" value="KFK22958"/>
    <property type="gene ID" value="AALP_AAs50914U000100"/>
</dbReference>
<feature type="compositionally biased region" description="Basic and acidic residues" evidence="1">
    <location>
        <begin position="28"/>
        <end position="70"/>
    </location>
</feature>
<organism evidence="2 3">
    <name type="scientific">Arabis alpina</name>
    <name type="common">Alpine rock-cress</name>
    <dbReference type="NCBI Taxonomy" id="50452"/>
    <lineage>
        <taxon>Eukaryota</taxon>
        <taxon>Viridiplantae</taxon>
        <taxon>Streptophyta</taxon>
        <taxon>Embryophyta</taxon>
        <taxon>Tracheophyta</taxon>
        <taxon>Spermatophyta</taxon>
        <taxon>Magnoliopsida</taxon>
        <taxon>eudicotyledons</taxon>
        <taxon>Gunneridae</taxon>
        <taxon>Pentapetalae</taxon>
        <taxon>rosids</taxon>
        <taxon>malvids</taxon>
        <taxon>Brassicales</taxon>
        <taxon>Brassicaceae</taxon>
        <taxon>Arabideae</taxon>
        <taxon>Arabis</taxon>
    </lineage>
</organism>
<sequence length="70" mass="7921">MLSVWSETSGGSDITKFGDSSSLSLKKPKTDPEPEIRILRRGKWDDPEYRKQTDLRGANRKEPGLRCGLE</sequence>
<evidence type="ECO:0000256" key="1">
    <source>
        <dbReference type="SAM" id="MobiDB-lite"/>
    </source>
</evidence>
<dbReference type="Proteomes" id="UP000029120">
    <property type="component" value="Unassembled WGS sequence"/>
</dbReference>
<dbReference type="EMBL" id="KL983843">
    <property type="protein sequence ID" value="KFK22958.1"/>
    <property type="molecule type" value="Genomic_DNA"/>
</dbReference>
<protein>
    <submittedName>
        <fullName evidence="2">Uncharacterized protein</fullName>
    </submittedName>
</protein>
<feature type="compositionally biased region" description="Polar residues" evidence="1">
    <location>
        <begin position="1"/>
        <end position="24"/>
    </location>
</feature>
<evidence type="ECO:0000313" key="2">
    <source>
        <dbReference type="EMBL" id="KFK22958.1"/>
    </source>
</evidence>
<dbReference type="AlphaFoldDB" id="A0A087FZA6"/>